<accession>A0A118JU86</accession>
<gene>
    <name evidence="2" type="ORF">Ccrd_006361</name>
</gene>
<dbReference type="OMA" id="CRSENDR"/>
<dbReference type="STRING" id="59895.A0A118JU86"/>
<evidence type="ECO:0000259" key="1">
    <source>
        <dbReference type="PROSITE" id="PS50948"/>
    </source>
</evidence>
<dbReference type="AlphaFoldDB" id="A0A118JU86"/>
<reference evidence="2 3" key="1">
    <citation type="journal article" date="2016" name="Sci. Rep.">
        <title>The genome sequence of the outbreeding globe artichoke constructed de novo incorporating a phase-aware low-pass sequencing strategy of F1 progeny.</title>
        <authorList>
            <person name="Scaglione D."/>
            <person name="Reyes-Chin-Wo S."/>
            <person name="Acquadro A."/>
            <person name="Froenicke L."/>
            <person name="Portis E."/>
            <person name="Beitel C."/>
            <person name="Tirone M."/>
            <person name="Mauro R."/>
            <person name="Lo Monaco A."/>
            <person name="Mauromicale G."/>
            <person name="Faccioli P."/>
            <person name="Cattivelli L."/>
            <person name="Rieseberg L."/>
            <person name="Michelmore R."/>
            <person name="Lanteri S."/>
        </authorList>
    </citation>
    <scope>NUCLEOTIDE SEQUENCE [LARGE SCALE GENOMIC DNA]</scope>
    <source>
        <strain evidence="2">2C</strain>
    </source>
</reference>
<name>A0A118JU86_CYNCS</name>
<feature type="domain" description="Apple" evidence="1">
    <location>
        <begin position="151"/>
        <end position="237"/>
    </location>
</feature>
<dbReference type="Pfam" id="PF08276">
    <property type="entry name" value="PAN_2"/>
    <property type="match status" value="1"/>
</dbReference>
<dbReference type="InterPro" id="IPR003609">
    <property type="entry name" value="Pan_app"/>
</dbReference>
<sequence length="265" mass="30097">MGKSWKLTSWLSDDIPDLGAFTLSWEPEGENSQKLMIQQRGKPYWTSGDLINQTTEFPLQWSNRDVGNQTFEFLDVNSPISLYQYNLSYVYNNEERYFSFHSFNGGHPMWILTPQGQFVNGGDSYINWSPNFCYGYDSGNGCVAGSNLPQCRSENDRFDLRNGDFALDIKNSYDFNSSLSISDCMVRCWNDCSCLGFITSNINNGTGCAIWTGTKSTDSFSINIQGTSLSKYVLVSSSPSKGKESYFHFKVMNSIVEERQKRDDE</sequence>
<protein>
    <submittedName>
        <fullName evidence="2">Apple-like protein</fullName>
    </submittedName>
</protein>
<dbReference type="Gramene" id="KVH91616">
    <property type="protein sequence ID" value="KVH91616"/>
    <property type="gene ID" value="Ccrd_006361"/>
</dbReference>
<dbReference type="PANTHER" id="PTHR32444">
    <property type="entry name" value="BULB-TYPE LECTIN DOMAIN-CONTAINING PROTEIN"/>
    <property type="match status" value="1"/>
</dbReference>
<dbReference type="EMBL" id="LEKV01004915">
    <property type="protein sequence ID" value="KVH91616.1"/>
    <property type="molecule type" value="Genomic_DNA"/>
</dbReference>
<comment type="caution">
    <text evidence="2">The sequence shown here is derived from an EMBL/GenBank/DDBJ whole genome shotgun (WGS) entry which is preliminary data.</text>
</comment>
<dbReference type="Proteomes" id="UP000243975">
    <property type="component" value="Unassembled WGS sequence"/>
</dbReference>
<keyword evidence="3" id="KW-1185">Reference proteome</keyword>
<proteinExistence type="predicted"/>
<evidence type="ECO:0000313" key="2">
    <source>
        <dbReference type="EMBL" id="KVH91616.1"/>
    </source>
</evidence>
<dbReference type="PANTHER" id="PTHR32444:SF118">
    <property type="entry name" value="OS09G0551150 PROTEIN"/>
    <property type="match status" value="1"/>
</dbReference>
<organism evidence="2 3">
    <name type="scientific">Cynara cardunculus var. scolymus</name>
    <name type="common">Globe artichoke</name>
    <name type="synonym">Cynara scolymus</name>
    <dbReference type="NCBI Taxonomy" id="59895"/>
    <lineage>
        <taxon>Eukaryota</taxon>
        <taxon>Viridiplantae</taxon>
        <taxon>Streptophyta</taxon>
        <taxon>Embryophyta</taxon>
        <taxon>Tracheophyta</taxon>
        <taxon>Spermatophyta</taxon>
        <taxon>Magnoliopsida</taxon>
        <taxon>eudicotyledons</taxon>
        <taxon>Gunneridae</taxon>
        <taxon>Pentapetalae</taxon>
        <taxon>asterids</taxon>
        <taxon>campanulids</taxon>
        <taxon>Asterales</taxon>
        <taxon>Asteraceae</taxon>
        <taxon>Carduoideae</taxon>
        <taxon>Cardueae</taxon>
        <taxon>Carduinae</taxon>
        <taxon>Cynara</taxon>
    </lineage>
</organism>
<dbReference type="PROSITE" id="PS50948">
    <property type="entry name" value="PAN"/>
    <property type="match status" value="1"/>
</dbReference>
<evidence type="ECO:0000313" key="3">
    <source>
        <dbReference type="Proteomes" id="UP000243975"/>
    </source>
</evidence>